<reference evidence="1 2" key="1">
    <citation type="submission" date="2017-12" db="EMBL/GenBank/DDBJ databases">
        <title>Comparative genomics of Botrytis spp.</title>
        <authorList>
            <person name="Valero-Jimenez C.A."/>
            <person name="Tapia P."/>
            <person name="Veloso J."/>
            <person name="Silva-Moreno E."/>
            <person name="Staats M."/>
            <person name="Valdes J.H."/>
            <person name="Van Kan J.A.L."/>
        </authorList>
    </citation>
    <scope>NUCLEOTIDE SEQUENCE [LARGE SCALE GENOMIC DNA]</scope>
    <source>
        <strain evidence="1 2">Bh0001</strain>
    </source>
</reference>
<name>A0A4Z1GCJ0_9HELO</name>
<sequence length="385" mass="42898">MQPQAKADGDVETSIRRPKINATDVLNYMKDFSQEFQRPGSNTITQHAVSEMNLIVYDVDYTVVHNPSQGTGGEGYIRKDKMTTEQRHSHRELSNVIRHGNSLANSFMKIETGLLDLRFDERGSASLREKIAAGQRIALRIYIQDEIKRRAADLGLVKLGFCETSLIRDVAKRIVERRRTMTQAEGNVFADDIFQREFKPDVEDESGVGYIEPFLKRSKEIRNEISELIWNLQFDLTFARTMSNLLPLNYGSWAKETTTPKGLIKRKRTLPVTQNIASTQNAYGAWEMPSGVIVAPPPKPAFDQPLAYAPPALMPGATASLTGSLPPPPPWSTGMMAGYWGHDNGTIDLSALDTQFDQFNPTSLADAGGLYMPDDAPSPPLFADF</sequence>
<keyword evidence="2" id="KW-1185">Reference proteome</keyword>
<comment type="caution">
    <text evidence="1">The sequence shown here is derived from an EMBL/GenBank/DDBJ whole genome shotgun (WGS) entry which is preliminary data.</text>
</comment>
<dbReference type="AlphaFoldDB" id="A0A4Z1GCJ0"/>
<proteinExistence type="predicted"/>
<organism evidence="1 2">
    <name type="scientific">Botrytis hyacinthi</name>
    <dbReference type="NCBI Taxonomy" id="278943"/>
    <lineage>
        <taxon>Eukaryota</taxon>
        <taxon>Fungi</taxon>
        <taxon>Dikarya</taxon>
        <taxon>Ascomycota</taxon>
        <taxon>Pezizomycotina</taxon>
        <taxon>Leotiomycetes</taxon>
        <taxon>Helotiales</taxon>
        <taxon>Sclerotiniaceae</taxon>
        <taxon>Botrytis</taxon>
    </lineage>
</organism>
<accession>A0A4Z1GCJ0</accession>
<dbReference type="EMBL" id="PQXK01000194">
    <property type="protein sequence ID" value="TGO34505.1"/>
    <property type="molecule type" value="Genomic_DNA"/>
</dbReference>
<dbReference type="Proteomes" id="UP000297814">
    <property type="component" value="Unassembled WGS sequence"/>
</dbReference>
<gene>
    <name evidence="1" type="ORF">BHYA_0194g00120</name>
</gene>
<protein>
    <submittedName>
        <fullName evidence="1">Uncharacterized protein</fullName>
    </submittedName>
</protein>
<evidence type="ECO:0000313" key="2">
    <source>
        <dbReference type="Proteomes" id="UP000297814"/>
    </source>
</evidence>
<evidence type="ECO:0000313" key="1">
    <source>
        <dbReference type="EMBL" id="TGO34505.1"/>
    </source>
</evidence>